<dbReference type="SUPFAM" id="SSF102198">
    <property type="entry name" value="Putative cyclase"/>
    <property type="match status" value="1"/>
</dbReference>
<dbReference type="AlphaFoldDB" id="A0A1G6ITB8"/>
<sequence>MGGPRNLVDLSHPIRHGMVTYPGLPGPEISDHLGRAESRAHYGPGTEFHIGRITMVANTGTYLDSPFHRYADGADLAALPLDRLADLDGIVVDAGGRRVIGRAALLGREVAGRAVLVRTGWDTRWGTEEYFTGHPHLTADAADWLVAQGAALVGIDSLNIDDTDDPARPVHTALLGAGIPVVEHLRGLDRLPPAGFRFHAVPAPVVGFGTFPVRAYAVL</sequence>
<dbReference type="Pfam" id="PF04199">
    <property type="entry name" value="Cyclase"/>
    <property type="match status" value="1"/>
</dbReference>
<keyword evidence="2" id="KW-1185">Reference proteome</keyword>
<dbReference type="PANTHER" id="PTHR31118">
    <property type="entry name" value="CYCLASE-LIKE PROTEIN 2"/>
    <property type="match status" value="1"/>
</dbReference>
<evidence type="ECO:0000313" key="1">
    <source>
        <dbReference type="EMBL" id="SDC09708.1"/>
    </source>
</evidence>
<dbReference type="EMBL" id="FMZZ01000001">
    <property type="protein sequence ID" value="SDC09708.1"/>
    <property type="molecule type" value="Genomic_DNA"/>
</dbReference>
<dbReference type="InterPro" id="IPR037175">
    <property type="entry name" value="KFase_sf"/>
</dbReference>
<reference evidence="2" key="1">
    <citation type="submission" date="2016-10" db="EMBL/GenBank/DDBJ databases">
        <authorList>
            <person name="Varghese N."/>
            <person name="Submissions S."/>
        </authorList>
    </citation>
    <scope>NUCLEOTIDE SEQUENCE [LARGE SCALE GENOMIC DNA]</scope>
    <source>
        <strain evidence="2">IBRC-M 10403</strain>
    </source>
</reference>
<dbReference type="Gene3D" id="3.50.30.50">
    <property type="entry name" value="Putative cyclase"/>
    <property type="match status" value="1"/>
</dbReference>
<name>A0A1G6ITB8_9PSEU</name>
<dbReference type="GO" id="GO:0019441">
    <property type="term" value="P:L-tryptophan catabolic process to kynurenine"/>
    <property type="evidence" value="ECO:0007669"/>
    <property type="project" value="InterPro"/>
</dbReference>
<dbReference type="Proteomes" id="UP000199501">
    <property type="component" value="Unassembled WGS sequence"/>
</dbReference>
<dbReference type="PANTHER" id="PTHR31118:SF32">
    <property type="entry name" value="KYNURENINE FORMAMIDASE"/>
    <property type="match status" value="1"/>
</dbReference>
<dbReference type="GO" id="GO:0004061">
    <property type="term" value="F:arylformamidase activity"/>
    <property type="evidence" value="ECO:0007669"/>
    <property type="project" value="InterPro"/>
</dbReference>
<gene>
    <name evidence="1" type="ORF">SAMN05216174_10191</name>
</gene>
<organism evidence="1 2">
    <name type="scientific">Actinokineospora iranica</name>
    <dbReference type="NCBI Taxonomy" id="1271860"/>
    <lineage>
        <taxon>Bacteria</taxon>
        <taxon>Bacillati</taxon>
        <taxon>Actinomycetota</taxon>
        <taxon>Actinomycetes</taxon>
        <taxon>Pseudonocardiales</taxon>
        <taxon>Pseudonocardiaceae</taxon>
        <taxon>Actinokineospora</taxon>
    </lineage>
</organism>
<accession>A0A1G6ITB8</accession>
<dbReference type="InterPro" id="IPR007325">
    <property type="entry name" value="KFase/CYL"/>
</dbReference>
<dbReference type="STRING" id="1271860.SAMN05216174_10191"/>
<proteinExistence type="predicted"/>
<evidence type="ECO:0000313" key="2">
    <source>
        <dbReference type="Proteomes" id="UP000199501"/>
    </source>
</evidence>
<protein>
    <submittedName>
        <fullName evidence="1">Kynurenine formamidase</fullName>
    </submittedName>
</protein>